<dbReference type="AlphaFoldDB" id="A0A839UAZ8"/>
<dbReference type="EMBL" id="JACHXN010000018">
    <property type="protein sequence ID" value="MBB3148246.1"/>
    <property type="molecule type" value="Genomic_DNA"/>
</dbReference>
<evidence type="ECO:0000313" key="2">
    <source>
        <dbReference type="EMBL" id="MBB3148246.1"/>
    </source>
</evidence>
<feature type="region of interest" description="Disordered" evidence="1">
    <location>
        <begin position="61"/>
        <end position="82"/>
    </location>
</feature>
<organism evidence="2 3">
    <name type="scientific">Phyllobacterium trifolii</name>
    <dbReference type="NCBI Taxonomy" id="300193"/>
    <lineage>
        <taxon>Bacteria</taxon>
        <taxon>Pseudomonadati</taxon>
        <taxon>Pseudomonadota</taxon>
        <taxon>Alphaproteobacteria</taxon>
        <taxon>Hyphomicrobiales</taxon>
        <taxon>Phyllobacteriaceae</taxon>
        <taxon>Phyllobacterium</taxon>
    </lineage>
</organism>
<accession>A0A839UAZ8</accession>
<comment type="caution">
    <text evidence="2">The sequence shown here is derived from an EMBL/GenBank/DDBJ whole genome shotgun (WGS) entry which is preliminary data.</text>
</comment>
<evidence type="ECO:0000313" key="3">
    <source>
        <dbReference type="Proteomes" id="UP000554520"/>
    </source>
</evidence>
<dbReference type="Proteomes" id="UP000554520">
    <property type="component" value="Unassembled WGS sequence"/>
</dbReference>
<sequence length="82" mass="9363">MDGHGGFSNIECEFDLPLGKWPIRADNVKLKRAYEAAAVEDGTRIPVDRLWPRGVSKKDAALSWDERDRTQHRAPQMVRSRS</sequence>
<gene>
    <name evidence="2" type="ORF">FHS21_004689</name>
</gene>
<keyword evidence="3" id="KW-1185">Reference proteome</keyword>
<dbReference type="Pfam" id="PF22752">
    <property type="entry name" value="DUF488-N3i"/>
    <property type="match status" value="1"/>
</dbReference>
<evidence type="ECO:0000256" key="1">
    <source>
        <dbReference type="SAM" id="MobiDB-lite"/>
    </source>
</evidence>
<feature type="compositionally biased region" description="Basic and acidic residues" evidence="1">
    <location>
        <begin position="61"/>
        <end position="71"/>
    </location>
</feature>
<dbReference type="InterPro" id="IPR052552">
    <property type="entry name" value="YeaO-like"/>
</dbReference>
<name>A0A839UAZ8_9HYPH</name>
<protein>
    <submittedName>
        <fullName evidence="2">Uncharacterized protein</fullName>
    </submittedName>
</protein>
<reference evidence="2 3" key="1">
    <citation type="submission" date="2020-08" db="EMBL/GenBank/DDBJ databases">
        <title>Genomic Encyclopedia of Type Strains, Phase III (KMG-III): the genomes of soil and plant-associated and newly described type strains.</title>
        <authorList>
            <person name="Whitman W."/>
        </authorList>
    </citation>
    <scope>NUCLEOTIDE SEQUENCE [LARGE SCALE GENOMIC DNA]</scope>
    <source>
        <strain evidence="2 3">CECT 7015</strain>
    </source>
</reference>
<proteinExistence type="predicted"/>